<protein>
    <recommendedName>
        <fullName evidence="8">Na+/H+ antiporter MnhB subunit-related protein domain-containing protein</fullName>
    </recommendedName>
</protein>
<evidence type="ECO:0000259" key="8">
    <source>
        <dbReference type="Pfam" id="PF04039"/>
    </source>
</evidence>
<feature type="transmembrane region" description="Helical" evidence="7">
    <location>
        <begin position="119"/>
        <end position="137"/>
    </location>
</feature>
<dbReference type="PANTHER" id="PTHR33932:SF4">
    <property type="entry name" value="NA(+)_H(+) ANTIPORTER SUBUNIT B"/>
    <property type="match status" value="1"/>
</dbReference>
<evidence type="ECO:0000256" key="4">
    <source>
        <dbReference type="ARBA" id="ARBA00022692"/>
    </source>
</evidence>
<dbReference type="Pfam" id="PF04039">
    <property type="entry name" value="MnhB"/>
    <property type="match status" value="1"/>
</dbReference>
<keyword evidence="3" id="KW-1003">Cell membrane</keyword>
<feature type="transmembrane region" description="Helical" evidence="7">
    <location>
        <begin position="59"/>
        <end position="80"/>
    </location>
</feature>
<feature type="transmembrane region" description="Helical" evidence="7">
    <location>
        <begin position="244"/>
        <end position="269"/>
    </location>
</feature>
<gene>
    <name evidence="9" type="ORF">NYP18_14910</name>
</gene>
<dbReference type="RefSeq" id="WP_259428992.1">
    <property type="nucleotide sequence ID" value="NZ_JANWTC010000024.1"/>
</dbReference>
<comment type="caution">
    <text evidence="9">The sequence shown here is derived from an EMBL/GenBank/DDBJ whole genome shotgun (WGS) entry which is preliminary data.</text>
</comment>
<evidence type="ECO:0000313" key="10">
    <source>
        <dbReference type="Proteomes" id="UP001205965"/>
    </source>
</evidence>
<feature type="transmembrane region" description="Helical" evidence="7">
    <location>
        <begin position="17"/>
        <end position="38"/>
    </location>
</feature>
<proteinExistence type="inferred from homology"/>
<evidence type="ECO:0000256" key="3">
    <source>
        <dbReference type="ARBA" id="ARBA00022475"/>
    </source>
</evidence>
<keyword evidence="6 7" id="KW-0472">Membrane</keyword>
<evidence type="ECO:0000256" key="2">
    <source>
        <dbReference type="ARBA" id="ARBA00009425"/>
    </source>
</evidence>
<keyword evidence="4 7" id="KW-0812">Transmembrane</keyword>
<comment type="similarity">
    <text evidence="2">Belongs to the CPA3 antiporters (TC 2.A.63) subunit B family.</text>
</comment>
<dbReference type="Proteomes" id="UP001205965">
    <property type="component" value="Unassembled WGS sequence"/>
</dbReference>
<dbReference type="PANTHER" id="PTHR33932">
    <property type="entry name" value="NA(+)/H(+) ANTIPORTER SUBUNIT B"/>
    <property type="match status" value="1"/>
</dbReference>
<evidence type="ECO:0000256" key="1">
    <source>
        <dbReference type="ARBA" id="ARBA00004651"/>
    </source>
</evidence>
<feature type="non-terminal residue" evidence="9">
    <location>
        <position position="1"/>
    </location>
</feature>
<evidence type="ECO:0000256" key="6">
    <source>
        <dbReference type="ARBA" id="ARBA00023136"/>
    </source>
</evidence>
<reference evidence="9 10" key="1">
    <citation type="submission" date="2022-08" db="EMBL/GenBank/DDBJ databases">
        <title>YIM 101645 draft genome.</title>
        <authorList>
            <person name="Chen X."/>
        </authorList>
    </citation>
    <scope>NUCLEOTIDE SEQUENCE [LARGE SCALE GENOMIC DNA]</scope>
    <source>
        <strain evidence="9 10">YIM 101645</strain>
    </source>
</reference>
<accession>A0ABT2G2I4</accession>
<dbReference type="EMBL" id="JANWTC010000024">
    <property type="protein sequence ID" value="MCS5480933.1"/>
    <property type="molecule type" value="Genomic_DNA"/>
</dbReference>
<evidence type="ECO:0000256" key="7">
    <source>
        <dbReference type="SAM" id="Phobius"/>
    </source>
</evidence>
<feature type="domain" description="Na+/H+ antiporter MnhB subunit-related protein" evidence="8">
    <location>
        <begin position="156"/>
        <end position="242"/>
    </location>
</feature>
<keyword evidence="5 7" id="KW-1133">Transmembrane helix</keyword>
<organism evidence="9 10">
    <name type="scientific">Corynebacterium lemuris</name>
    <dbReference type="NCBI Taxonomy" id="1859292"/>
    <lineage>
        <taxon>Bacteria</taxon>
        <taxon>Bacillati</taxon>
        <taxon>Actinomycetota</taxon>
        <taxon>Actinomycetes</taxon>
        <taxon>Mycobacteriales</taxon>
        <taxon>Corynebacteriaceae</taxon>
        <taxon>Corynebacterium</taxon>
    </lineage>
</organism>
<dbReference type="InterPro" id="IPR050622">
    <property type="entry name" value="CPA3_antiporter_subunitB"/>
</dbReference>
<sequence>LPDRPNPATKNSVITDVALAEAALGGGVLSGVLVWLAVARPGAAAQPVDEPPPAVPRRIRILTGLVAGTVLVVVLGSVILRTRQVTPAWTGSLTAGMPATGVEHEITAVLLSFRAYDTLLESAVLLFAGVVVLAVGTDRPREGPQPAPLPSIALWFLRIVAPVFLMLGLWLLFAGSSGPGGAFQSGSVLAGLLILLRLAGVDLRMLHRLLVPLMIIGVVVFLGVGLFGPVAGDPWLTWPEGRQFVVIFIIEVFLTGGITVALYALYLALENPGHRISSREGQG</sequence>
<comment type="subcellular location">
    <subcellularLocation>
        <location evidence="1">Cell membrane</location>
        <topology evidence="1">Multi-pass membrane protein</topology>
    </subcellularLocation>
</comment>
<name>A0ABT2G2I4_9CORY</name>
<evidence type="ECO:0000313" key="9">
    <source>
        <dbReference type="EMBL" id="MCS5480933.1"/>
    </source>
</evidence>
<feature type="transmembrane region" description="Helical" evidence="7">
    <location>
        <begin position="149"/>
        <end position="173"/>
    </location>
</feature>
<feature type="transmembrane region" description="Helical" evidence="7">
    <location>
        <begin position="179"/>
        <end position="198"/>
    </location>
</feature>
<dbReference type="InterPro" id="IPR007182">
    <property type="entry name" value="MnhB"/>
</dbReference>
<feature type="transmembrane region" description="Helical" evidence="7">
    <location>
        <begin position="210"/>
        <end position="232"/>
    </location>
</feature>
<evidence type="ECO:0000256" key="5">
    <source>
        <dbReference type="ARBA" id="ARBA00022989"/>
    </source>
</evidence>
<keyword evidence="10" id="KW-1185">Reference proteome</keyword>